<dbReference type="Proteomes" id="UP001221142">
    <property type="component" value="Unassembled WGS sequence"/>
</dbReference>
<dbReference type="SUPFAM" id="SSF52047">
    <property type="entry name" value="RNI-like"/>
    <property type="match status" value="1"/>
</dbReference>
<evidence type="ECO:0000313" key="1">
    <source>
        <dbReference type="EMBL" id="KAJ7628301.1"/>
    </source>
</evidence>
<sequence length="415" mass="46508">MAPTSPPPILLLPDELLIEIAAAKPQKLLTPEPPSEWVLSHVCSRFRRVVTGACTLWTQVVVDLCSHSSAELLRLYLERSAPCDIEVTLRAMDDDLEAPKGLQYLGPHIARISRLTIVVDSHQALDTILDSFRDIVMPSLDHLEIENTSDYDSDLLDLSPLNLPKISFFKMTRCTPSFPPPPWMVALTHLHLSKNSFGEDTEDIFRFITTRLSSVVHLYLDVGGVIDTFRSGNGIVSQSLTHLEVEFDETLAMTDALAKELASFDTPHLTHLGLHCTHGDQLAFLFNSTMQSRFPALTSLTFNDLGQLSCRCEEGCPDDYKPITNHHRTLFPIMSSLTLIRECFAPRIVSDLLGPGSPPWPLFEALALRPRPSDVEDLYTVLQDVVRWKRSQLESLPRFKLSPDLLSGNFGQRTE</sequence>
<evidence type="ECO:0000313" key="2">
    <source>
        <dbReference type="Proteomes" id="UP001221142"/>
    </source>
</evidence>
<gene>
    <name evidence="1" type="ORF">FB45DRAFT_1059108</name>
</gene>
<organism evidence="1 2">
    <name type="scientific">Roridomyces roridus</name>
    <dbReference type="NCBI Taxonomy" id="1738132"/>
    <lineage>
        <taxon>Eukaryota</taxon>
        <taxon>Fungi</taxon>
        <taxon>Dikarya</taxon>
        <taxon>Basidiomycota</taxon>
        <taxon>Agaricomycotina</taxon>
        <taxon>Agaricomycetes</taxon>
        <taxon>Agaricomycetidae</taxon>
        <taxon>Agaricales</taxon>
        <taxon>Marasmiineae</taxon>
        <taxon>Mycenaceae</taxon>
        <taxon>Roridomyces</taxon>
    </lineage>
</organism>
<comment type="caution">
    <text evidence="1">The sequence shown here is derived from an EMBL/GenBank/DDBJ whole genome shotgun (WGS) entry which is preliminary data.</text>
</comment>
<dbReference type="EMBL" id="JARKIF010000010">
    <property type="protein sequence ID" value="KAJ7628301.1"/>
    <property type="molecule type" value="Genomic_DNA"/>
</dbReference>
<accession>A0AAD7BQW6</accession>
<reference evidence="1" key="1">
    <citation type="submission" date="2023-03" db="EMBL/GenBank/DDBJ databases">
        <title>Massive genome expansion in bonnet fungi (Mycena s.s.) driven by repeated elements and novel gene families across ecological guilds.</title>
        <authorList>
            <consortium name="Lawrence Berkeley National Laboratory"/>
            <person name="Harder C.B."/>
            <person name="Miyauchi S."/>
            <person name="Viragh M."/>
            <person name="Kuo A."/>
            <person name="Thoen E."/>
            <person name="Andreopoulos B."/>
            <person name="Lu D."/>
            <person name="Skrede I."/>
            <person name="Drula E."/>
            <person name="Henrissat B."/>
            <person name="Morin E."/>
            <person name="Kohler A."/>
            <person name="Barry K."/>
            <person name="LaButti K."/>
            <person name="Morin E."/>
            <person name="Salamov A."/>
            <person name="Lipzen A."/>
            <person name="Mereny Z."/>
            <person name="Hegedus B."/>
            <person name="Baldrian P."/>
            <person name="Stursova M."/>
            <person name="Weitz H."/>
            <person name="Taylor A."/>
            <person name="Grigoriev I.V."/>
            <person name="Nagy L.G."/>
            <person name="Martin F."/>
            <person name="Kauserud H."/>
        </authorList>
    </citation>
    <scope>NUCLEOTIDE SEQUENCE</scope>
    <source>
        <strain evidence="1">9284</strain>
    </source>
</reference>
<dbReference type="AlphaFoldDB" id="A0AAD7BQW6"/>
<name>A0AAD7BQW6_9AGAR</name>
<dbReference type="Gene3D" id="3.80.10.10">
    <property type="entry name" value="Ribonuclease Inhibitor"/>
    <property type="match status" value="1"/>
</dbReference>
<protein>
    <recommendedName>
        <fullName evidence="3">F-box domain-containing protein</fullName>
    </recommendedName>
</protein>
<evidence type="ECO:0008006" key="3">
    <source>
        <dbReference type="Google" id="ProtNLM"/>
    </source>
</evidence>
<dbReference type="InterPro" id="IPR032675">
    <property type="entry name" value="LRR_dom_sf"/>
</dbReference>
<proteinExistence type="predicted"/>
<keyword evidence="2" id="KW-1185">Reference proteome</keyword>